<keyword evidence="5 10" id="KW-1133">Transmembrane helix</keyword>
<dbReference type="GO" id="GO:0016020">
    <property type="term" value="C:membrane"/>
    <property type="evidence" value="ECO:0007669"/>
    <property type="project" value="UniProtKB-SubCell"/>
</dbReference>
<evidence type="ECO:0000313" key="12">
    <source>
        <dbReference type="EMBL" id="BFP69405.1"/>
    </source>
</evidence>
<dbReference type="Pfam" id="PF03412">
    <property type="entry name" value="Peptidase_C39"/>
    <property type="match status" value="1"/>
</dbReference>
<dbReference type="Gene3D" id="3.40.30.10">
    <property type="entry name" value="Glutaredoxin"/>
    <property type="match status" value="1"/>
</dbReference>
<comment type="similarity">
    <text evidence="2">Belongs to the VKOR family.</text>
</comment>
<dbReference type="Pfam" id="PF07884">
    <property type="entry name" value="VKOR"/>
    <property type="match status" value="1"/>
</dbReference>
<evidence type="ECO:0000256" key="5">
    <source>
        <dbReference type="ARBA" id="ARBA00022989"/>
    </source>
</evidence>
<evidence type="ECO:0000256" key="10">
    <source>
        <dbReference type="SAM" id="Phobius"/>
    </source>
</evidence>
<feature type="transmembrane region" description="Helical" evidence="10">
    <location>
        <begin position="285"/>
        <end position="306"/>
    </location>
</feature>
<feature type="transmembrane region" description="Helical" evidence="10">
    <location>
        <begin position="150"/>
        <end position="171"/>
    </location>
</feature>
<reference evidence="12" key="1">
    <citation type="submission" date="2024-08" db="EMBL/GenBank/DDBJ databases">
        <title>Whole genome sequence of Tenacibaculum sp. strain pbs-1 associated with black-spot shell disease in Akoya pearl oysters.</title>
        <authorList>
            <person name="Sakatoku A."/>
            <person name="Suzuki T."/>
            <person name="Hatano K."/>
            <person name="Seki M."/>
            <person name="Tanaka D."/>
            <person name="Nakamura S."/>
            <person name="Suzuki N."/>
            <person name="Isshiki T."/>
        </authorList>
    </citation>
    <scope>NUCLEOTIDE SEQUENCE</scope>
    <source>
        <strain evidence="12">Pbs-1</strain>
    </source>
</reference>
<organism evidence="12">
    <name type="scientific">Tenacibaculum sp. Pbs-1</name>
    <dbReference type="NCBI Taxonomy" id="3238748"/>
    <lineage>
        <taxon>Bacteria</taxon>
        <taxon>Pseudomonadati</taxon>
        <taxon>Bacteroidota</taxon>
        <taxon>Flavobacteriia</taxon>
        <taxon>Flavobacteriales</taxon>
        <taxon>Flavobacteriaceae</taxon>
        <taxon>Tenacibaculum</taxon>
    </lineage>
</organism>
<dbReference type="SUPFAM" id="SSF52833">
    <property type="entry name" value="Thioredoxin-like"/>
    <property type="match status" value="1"/>
</dbReference>
<dbReference type="PROSITE" id="PS00194">
    <property type="entry name" value="THIOREDOXIN_1"/>
    <property type="match status" value="1"/>
</dbReference>
<dbReference type="InterPro" id="IPR005074">
    <property type="entry name" value="Peptidase_C39"/>
</dbReference>
<accession>A0AB33L6R0</accession>
<evidence type="ECO:0000256" key="7">
    <source>
        <dbReference type="ARBA" id="ARBA00023136"/>
    </source>
</evidence>
<dbReference type="GO" id="GO:0005524">
    <property type="term" value="F:ATP binding"/>
    <property type="evidence" value="ECO:0007669"/>
    <property type="project" value="InterPro"/>
</dbReference>
<gene>
    <name evidence="12" type="ORF">Pbs1_27480</name>
</gene>
<keyword evidence="7 10" id="KW-0472">Membrane</keyword>
<feature type="transmembrane region" description="Helical" evidence="10">
    <location>
        <begin position="177"/>
        <end position="194"/>
    </location>
</feature>
<feature type="transmembrane region" description="Helical" evidence="10">
    <location>
        <begin position="235"/>
        <end position="252"/>
    </location>
</feature>
<dbReference type="InterPro" id="IPR038354">
    <property type="entry name" value="VKOR_sf"/>
</dbReference>
<evidence type="ECO:0000256" key="2">
    <source>
        <dbReference type="ARBA" id="ARBA00006214"/>
    </source>
</evidence>
<protein>
    <recommendedName>
        <fullName evidence="11">Peptidase C39 domain-containing protein</fullName>
    </recommendedName>
</protein>
<dbReference type="InterPro" id="IPR036249">
    <property type="entry name" value="Thioredoxin-like_sf"/>
</dbReference>
<feature type="domain" description="Peptidase C39" evidence="11">
    <location>
        <begin position="16"/>
        <end position="135"/>
    </location>
</feature>
<dbReference type="Pfam" id="PF13462">
    <property type="entry name" value="Thioredoxin_4"/>
    <property type="match status" value="1"/>
</dbReference>
<evidence type="ECO:0000256" key="4">
    <source>
        <dbReference type="ARBA" id="ARBA00022719"/>
    </source>
</evidence>
<evidence type="ECO:0000256" key="1">
    <source>
        <dbReference type="ARBA" id="ARBA00004141"/>
    </source>
</evidence>
<dbReference type="PROSITE" id="PS50990">
    <property type="entry name" value="PEPTIDASE_C39"/>
    <property type="match status" value="1"/>
</dbReference>
<dbReference type="Gene3D" id="1.20.1440.130">
    <property type="entry name" value="VKOR domain"/>
    <property type="match status" value="1"/>
</dbReference>
<evidence type="ECO:0000256" key="9">
    <source>
        <dbReference type="ARBA" id="ARBA00023284"/>
    </source>
</evidence>
<dbReference type="EMBL" id="AP035888">
    <property type="protein sequence ID" value="BFP69405.1"/>
    <property type="molecule type" value="Genomic_DNA"/>
</dbReference>
<keyword evidence="6" id="KW-0560">Oxidoreductase</keyword>
<dbReference type="Gene3D" id="3.90.70.10">
    <property type="entry name" value="Cysteine proteinases"/>
    <property type="match status" value="1"/>
</dbReference>
<dbReference type="GO" id="GO:0008233">
    <property type="term" value="F:peptidase activity"/>
    <property type="evidence" value="ECO:0007669"/>
    <property type="project" value="InterPro"/>
</dbReference>
<dbReference type="GO" id="GO:0006508">
    <property type="term" value="P:proteolysis"/>
    <property type="evidence" value="ECO:0007669"/>
    <property type="project" value="InterPro"/>
</dbReference>
<dbReference type="InterPro" id="IPR017937">
    <property type="entry name" value="Thioredoxin_CS"/>
</dbReference>
<dbReference type="GO" id="GO:0048038">
    <property type="term" value="F:quinone binding"/>
    <property type="evidence" value="ECO:0007669"/>
    <property type="project" value="UniProtKB-KW"/>
</dbReference>
<dbReference type="InterPro" id="IPR012932">
    <property type="entry name" value="VKOR"/>
</dbReference>
<dbReference type="GO" id="GO:0016491">
    <property type="term" value="F:oxidoreductase activity"/>
    <property type="evidence" value="ECO:0007669"/>
    <property type="project" value="UniProtKB-KW"/>
</dbReference>
<keyword evidence="4" id="KW-0874">Quinone</keyword>
<comment type="subcellular location">
    <subcellularLocation>
        <location evidence="1">Membrane</location>
        <topology evidence="1">Multi-pass membrane protein</topology>
    </subcellularLocation>
</comment>
<feature type="transmembrane region" description="Helical" evidence="10">
    <location>
        <begin position="258"/>
        <end position="276"/>
    </location>
</feature>
<name>A0AB33L6R0_9FLAO</name>
<evidence type="ECO:0000256" key="3">
    <source>
        <dbReference type="ARBA" id="ARBA00022692"/>
    </source>
</evidence>
<dbReference type="CDD" id="cd12921">
    <property type="entry name" value="VKOR_4"/>
    <property type="match status" value="1"/>
</dbReference>
<proteinExistence type="inferred from homology"/>
<feature type="transmembrane region" description="Helical" evidence="10">
    <location>
        <begin position="318"/>
        <end position="335"/>
    </location>
</feature>
<evidence type="ECO:0000259" key="11">
    <source>
        <dbReference type="PROSITE" id="PS50990"/>
    </source>
</evidence>
<keyword evidence="3 10" id="KW-0812">Transmembrane</keyword>
<evidence type="ECO:0000256" key="8">
    <source>
        <dbReference type="ARBA" id="ARBA00023157"/>
    </source>
</evidence>
<evidence type="ECO:0000256" key="6">
    <source>
        <dbReference type="ARBA" id="ARBA00023002"/>
    </source>
</evidence>
<keyword evidence="8" id="KW-1015">Disulfide bond</keyword>
<dbReference type="InterPro" id="IPR012336">
    <property type="entry name" value="Thioredoxin-like_fold"/>
</dbReference>
<sequence>MGKQKITILKTFLLLKDTLINLVQNLLKKNSISFDKEELAFQIQSHPSYPSLHAITGVLDHFNIENVAADVPVNSETLLQLPDCFIAQINSEHGQDLIVVERKKSDYIIYDSENKKTKLSENEFLSKFTGIIVAVEETEGYQTTKNNSKLVKTIGFSLLSIFTLFFVFYSSTSWYNTFYFLLSVTGLIISTAIVKQELGLKTAIGDAFCSGADDKKDCDAVLTSKGAEILKGYKLSDFSMLYFIGLSLLTFTQISNPVISYTISLLAIPITLYSLYYQYAVVKKWCLLCLSIVGVLWLQGLAPVLTNNYINTFIIKDFVTLGIVASFTWLAWNYIKPLFTEVQELKKEKIASVKFKRNYALFDSLLQKSPQLDTQLTDSKEIVFGNPNSSLEITIITNPFCGHCKPVHAHVDEIIKRYHNNVKIKVRFNVSVEKKDSDVVKITSRLIEIYNTQGEKECLQAMDAIYEGQKPAAWLKKWGECSNKETYTLELEKEKNWCNQNGINFTPEILVNGKSFPKEYNRTDLILFIEDLEENIEASDVSLKTV</sequence>
<keyword evidence="9" id="KW-0676">Redox-active center</keyword>
<dbReference type="AlphaFoldDB" id="A0AB33L6R0"/>